<dbReference type="RefSeq" id="WP_152432807.1">
    <property type="nucleotide sequence ID" value="NZ_CBCSDK010000028.1"/>
</dbReference>
<evidence type="ECO:0008006" key="3">
    <source>
        <dbReference type="Google" id="ProtNLM"/>
    </source>
</evidence>
<keyword evidence="2" id="KW-1185">Reference proteome</keyword>
<dbReference type="AlphaFoldDB" id="A0A5P9CRG8"/>
<name>A0A5P9CRG8_9VIBR</name>
<dbReference type="KEGG" id="vaq:FIV01_20575"/>
<keyword evidence="1" id="KW-0614">Plasmid</keyword>
<sequence length="69" mass="8075">MKQAALVGETVSDFLYRIFERDDDDIERDFYALNPSHHSPYLEAGIEYEVPTPKQIEVKEEISEVSRWA</sequence>
<dbReference type="Proteomes" id="UP000326936">
    <property type="component" value="Plasmid pTHAF100_b"/>
</dbReference>
<dbReference type="EMBL" id="CP045352">
    <property type="protein sequence ID" value="QFT28800.1"/>
    <property type="molecule type" value="Genomic_DNA"/>
</dbReference>
<accession>A0A5P9CRG8</accession>
<evidence type="ECO:0000313" key="1">
    <source>
        <dbReference type="EMBL" id="QFT28800.1"/>
    </source>
</evidence>
<geneLocation type="plasmid" evidence="2">
    <name>pthaf100_b</name>
</geneLocation>
<reference evidence="1 2" key="1">
    <citation type="submission" date="2019-10" db="EMBL/GenBank/DDBJ databases">
        <title>Complete genome sequence of Vibrio sp. strain THAF100, isolated from non-filtered water from the water column of tank 6 of a marine aquarium containing stony-coral fragments. Water maintained at 26 degree C.</title>
        <authorList>
            <person name="Ruckert C."/>
            <person name="Franco A."/>
            <person name="Kalinowski J."/>
            <person name="Glaeser S."/>
        </authorList>
    </citation>
    <scope>NUCLEOTIDE SEQUENCE [LARGE SCALE GENOMIC DNA]</scope>
    <source>
        <strain evidence="1 2">THAF100</strain>
        <plasmid evidence="2">pthaf100_b</plasmid>
    </source>
</reference>
<protein>
    <recommendedName>
        <fullName evidence="3">Phage Tail Protein X</fullName>
    </recommendedName>
</protein>
<proteinExistence type="predicted"/>
<organism evidence="1 2">
    <name type="scientific">Vibrio aquimaris</name>
    <dbReference type="NCBI Taxonomy" id="2587862"/>
    <lineage>
        <taxon>Bacteria</taxon>
        <taxon>Pseudomonadati</taxon>
        <taxon>Pseudomonadota</taxon>
        <taxon>Gammaproteobacteria</taxon>
        <taxon>Vibrionales</taxon>
        <taxon>Vibrionaceae</taxon>
        <taxon>Vibrio</taxon>
    </lineage>
</organism>
<gene>
    <name evidence="1" type="ORF">FIV01_20575</name>
</gene>
<evidence type="ECO:0000313" key="2">
    <source>
        <dbReference type="Proteomes" id="UP000326936"/>
    </source>
</evidence>